<feature type="signal peptide" evidence="4">
    <location>
        <begin position="1"/>
        <end position="26"/>
    </location>
</feature>
<evidence type="ECO:0000313" key="5">
    <source>
        <dbReference type="EMBL" id="MCC2191552.1"/>
    </source>
</evidence>
<keyword evidence="6" id="KW-1185">Reference proteome</keyword>
<proteinExistence type="inferred from homology"/>
<evidence type="ECO:0000256" key="3">
    <source>
        <dbReference type="ARBA" id="ARBA00022729"/>
    </source>
</evidence>
<sequence>MKKKLICALMTAAMAGSLVSGLTVSADSDSQVTISLYTTLPNKDSQFEQLCEEFMEENPDIKVNYIAYDSSEKQKWMTLYASGEAPTVSIMDPIDIQENIENMAAYDLDEDSWITDQVDESYLDVFKGEDGKLYAVPNCVTAMGIVYNKTVIEKATGEPFDPSSIKSNTDLEALCEKIQAGGVSPIMFTGVDWSLGSHYLSQVFSGIQGDTEAQQNFINSLKDGSAELKSNAAWNSVMDTFDIIAKYNYNSNDPLVGNTDIDGQAIAKGDVAMWFMGDWAWNYIKDSASADDEFGLMPCPLTGNEEDAVNTELGVFCSKGYCIDASQNSEEEQAAGKKLVEFFCVEKAQEMSDLLDMALPFSKVDVSYDNPLVSSTQSYIADGAVSSTYAFSRLLPSDFWSENGAVMQQYLTNVMDRDAAADAIQTYWQNQK</sequence>
<protein>
    <submittedName>
        <fullName evidence="5">ABC transporter substrate-binding protein</fullName>
    </submittedName>
</protein>
<feature type="chain" id="PRO_5042095793" evidence="4">
    <location>
        <begin position="27"/>
        <end position="432"/>
    </location>
</feature>
<gene>
    <name evidence="5" type="ORF">LKD71_17475</name>
</gene>
<comment type="similarity">
    <text evidence="1">Belongs to the bacterial solute-binding protein 1 family.</text>
</comment>
<organism evidence="5 6">
    <name type="scientific">Fusicatenibacter faecihominis</name>
    <dbReference type="NCBI Taxonomy" id="2881276"/>
    <lineage>
        <taxon>Bacteria</taxon>
        <taxon>Bacillati</taxon>
        <taxon>Bacillota</taxon>
        <taxon>Clostridia</taxon>
        <taxon>Lachnospirales</taxon>
        <taxon>Lachnospiraceae</taxon>
        <taxon>Fusicatenibacter</taxon>
    </lineage>
</organism>
<dbReference type="EMBL" id="JAJEPR010000069">
    <property type="protein sequence ID" value="MCC2191552.1"/>
    <property type="molecule type" value="Genomic_DNA"/>
</dbReference>
<evidence type="ECO:0000256" key="2">
    <source>
        <dbReference type="ARBA" id="ARBA00022448"/>
    </source>
</evidence>
<dbReference type="InterPro" id="IPR006059">
    <property type="entry name" value="SBP"/>
</dbReference>
<dbReference type="Gene3D" id="3.40.190.10">
    <property type="entry name" value="Periplasmic binding protein-like II"/>
    <property type="match status" value="2"/>
</dbReference>
<accession>A0AAE3DW44</accession>
<comment type="caution">
    <text evidence="5">The sequence shown here is derived from an EMBL/GenBank/DDBJ whole genome shotgun (WGS) entry which is preliminary data.</text>
</comment>
<dbReference type="RefSeq" id="WP_227616370.1">
    <property type="nucleotide sequence ID" value="NZ_JAJEPR010000069.1"/>
</dbReference>
<keyword evidence="3 4" id="KW-0732">Signal</keyword>
<dbReference type="Proteomes" id="UP001197875">
    <property type="component" value="Unassembled WGS sequence"/>
</dbReference>
<reference evidence="5 6" key="1">
    <citation type="submission" date="2021-10" db="EMBL/GenBank/DDBJ databases">
        <title>Anaerobic single-cell dispensing facilitates the cultivation of human gut bacteria.</title>
        <authorList>
            <person name="Afrizal A."/>
        </authorList>
    </citation>
    <scope>NUCLEOTIDE SEQUENCE [LARGE SCALE GENOMIC DNA]</scope>
    <source>
        <strain evidence="5 6">CLA-AA-H277</strain>
    </source>
</reference>
<evidence type="ECO:0000256" key="4">
    <source>
        <dbReference type="SAM" id="SignalP"/>
    </source>
</evidence>
<evidence type="ECO:0000256" key="1">
    <source>
        <dbReference type="ARBA" id="ARBA00008520"/>
    </source>
</evidence>
<dbReference type="Pfam" id="PF13416">
    <property type="entry name" value="SBP_bac_8"/>
    <property type="match status" value="1"/>
</dbReference>
<dbReference type="PANTHER" id="PTHR43649:SF34">
    <property type="entry name" value="ABC TRANSPORTER PERIPLASMIC-BINDING PROTEIN YCJN-RELATED"/>
    <property type="match status" value="1"/>
</dbReference>
<keyword evidence="2" id="KW-0813">Transport</keyword>
<name>A0AAE3DW44_9FIRM</name>
<dbReference type="AlphaFoldDB" id="A0AAE3DW44"/>
<dbReference type="PANTHER" id="PTHR43649">
    <property type="entry name" value="ARABINOSE-BINDING PROTEIN-RELATED"/>
    <property type="match status" value="1"/>
</dbReference>
<dbReference type="SUPFAM" id="SSF53850">
    <property type="entry name" value="Periplasmic binding protein-like II"/>
    <property type="match status" value="1"/>
</dbReference>
<evidence type="ECO:0000313" key="6">
    <source>
        <dbReference type="Proteomes" id="UP001197875"/>
    </source>
</evidence>
<dbReference type="InterPro" id="IPR050490">
    <property type="entry name" value="Bact_solute-bd_prot1"/>
</dbReference>